<dbReference type="InterPro" id="IPR041118">
    <property type="entry name" value="Rx_N"/>
</dbReference>
<keyword evidence="3" id="KW-0677">Repeat</keyword>
<dbReference type="Proteomes" id="UP001642360">
    <property type="component" value="Unassembled WGS sequence"/>
</dbReference>
<name>A0ABC8QYR0_9AQUA</name>
<keyword evidence="5" id="KW-0611">Plant defense</keyword>
<protein>
    <recommendedName>
        <fullName evidence="13">Disease resistance RPP13-like protein 1</fullName>
    </recommendedName>
</protein>
<evidence type="ECO:0008006" key="13">
    <source>
        <dbReference type="Google" id="ProtNLM"/>
    </source>
</evidence>
<dbReference type="Pfam" id="PF23559">
    <property type="entry name" value="WHD_DRP"/>
    <property type="match status" value="1"/>
</dbReference>
<dbReference type="InterPro" id="IPR006553">
    <property type="entry name" value="Leu-rich_rpt_Cys-con_subtyp"/>
</dbReference>
<dbReference type="EMBL" id="CAUOFW020000758">
    <property type="protein sequence ID" value="CAK9136485.1"/>
    <property type="molecule type" value="Genomic_DNA"/>
</dbReference>
<evidence type="ECO:0000259" key="7">
    <source>
        <dbReference type="Pfam" id="PF00931"/>
    </source>
</evidence>
<gene>
    <name evidence="11" type="ORF">ILEXP_LOCUS3462</name>
</gene>
<dbReference type="InterPro" id="IPR002182">
    <property type="entry name" value="NB-ARC"/>
</dbReference>
<feature type="domain" description="Disease resistance N-terminal" evidence="8">
    <location>
        <begin position="11"/>
        <end position="97"/>
    </location>
</feature>
<dbReference type="Gene3D" id="1.20.5.4130">
    <property type="match status" value="1"/>
</dbReference>
<dbReference type="SUPFAM" id="SSF52540">
    <property type="entry name" value="P-loop containing nucleoside triphosphate hydrolases"/>
    <property type="match status" value="1"/>
</dbReference>
<dbReference type="InterPro" id="IPR027417">
    <property type="entry name" value="P-loop_NTPase"/>
</dbReference>
<proteinExistence type="inferred from homology"/>
<dbReference type="FunFam" id="3.40.50.300:FF:001091">
    <property type="entry name" value="Probable disease resistance protein At1g61300"/>
    <property type="match status" value="1"/>
</dbReference>
<dbReference type="InterPro" id="IPR032675">
    <property type="entry name" value="LRR_dom_sf"/>
</dbReference>
<dbReference type="Pfam" id="PF25019">
    <property type="entry name" value="LRR_R13L1-DRL21"/>
    <property type="match status" value="1"/>
</dbReference>
<evidence type="ECO:0000256" key="4">
    <source>
        <dbReference type="ARBA" id="ARBA00022741"/>
    </source>
</evidence>
<evidence type="ECO:0000313" key="11">
    <source>
        <dbReference type="EMBL" id="CAK9136485.1"/>
    </source>
</evidence>
<dbReference type="Gene3D" id="3.40.50.300">
    <property type="entry name" value="P-loop containing nucleotide triphosphate hydrolases"/>
    <property type="match status" value="1"/>
</dbReference>
<keyword evidence="2" id="KW-0433">Leucine-rich repeat</keyword>
<evidence type="ECO:0000313" key="12">
    <source>
        <dbReference type="Proteomes" id="UP001642360"/>
    </source>
</evidence>
<dbReference type="InterPro" id="IPR058922">
    <property type="entry name" value="WHD_DRP"/>
</dbReference>
<keyword evidence="6" id="KW-0067">ATP-binding</keyword>
<dbReference type="Pfam" id="PF00931">
    <property type="entry name" value="NB-ARC"/>
    <property type="match status" value="1"/>
</dbReference>
<dbReference type="Gene3D" id="1.10.10.10">
    <property type="entry name" value="Winged helix-like DNA-binding domain superfamily/Winged helix DNA-binding domain"/>
    <property type="match status" value="1"/>
</dbReference>
<feature type="domain" description="NB-ARC" evidence="7">
    <location>
        <begin position="178"/>
        <end position="347"/>
    </location>
</feature>
<dbReference type="SMART" id="SM00367">
    <property type="entry name" value="LRR_CC"/>
    <property type="match status" value="3"/>
</dbReference>
<dbReference type="Gene3D" id="3.80.10.10">
    <property type="entry name" value="Ribonuclease Inhibitor"/>
    <property type="match status" value="4"/>
</dbReference>
<keyword evidence="4" id="KW-0547">Nucleotide-binding</keyword>
<dbReference type="InterPro" id="IPR036388">
    <property type="entry name" value="WH-like_DNA-bd_sf"/>
</dbReference>
<dbReference type="PANTHER" id="PTHR36766">
    <property type="entry name" value="PLANT BROAD-SPECTRUM MILDEW RESISTANCE PROTEIN RPW8"/>
    <property type="match status" value="1"/>
</dbReference>
<comment type="similarity">
    <text evidence="1">Belongs to the disease resistance NB-LRR family.</text>
</comment>
<dbReference type="GO" id="GO:0006952">
    <property type="term" value="P:defense response"/>
    <property type="evidence" value="ECO:0007669"/>
    <property type="project" value="UniProtKB-KW"/>
</dbReference>
<organism evidence="11 12">
    <name type="scientific">Ilex paraguariensis</name>
    <name type="common">yerba mate</name>
    <dbReference type="NCBI Taxonomy" id="185542"/>
    <lineage>
        <taxon>Eukaryota</taxon>
        <taxon>Viridiplantae</taxon>
        <taxon>Streptophyta</taxon>
        <taxon>Embryophyta</taxon>
        <taxon>Tracheophyta</taxon>
        <taxon>Spermatophyta</taxon>
        <taxon>Magnoliopsida</taxon>
        <taxon>eudicotyledons</taxon>
        <taxon>Gunneridae</taxon>
        <taxon>Pentapetalae</taxon>
        <taxon>asterids</taxon>
        <taxon>campanulids</taxon>
        <taxon>Aquifoliales</taxon>
        <taxon>Aquifoliaceae</taxon>
        <taxon>Ilex</taxon>
    </lineage>
</organism>
<keyword evidence="12" id="KW-1185">Reference proteome</keyword>
<dbReference type="PANTHER" id="PTHR36766:SF51">
    <property type="entry name" value="DISEASE RESISTANCE RPP13-LIKE PROTEIN 1"/>
    <property type="match status" value="1"/>
</dbReference>
<dbReference type="SUPFAM" id="SSF52058">
    <property type="entry name" value="L domain-like"/>
    <property type="match status" value="2"/>
</dbReference>
<dbReference type="PRINTS" id="PR00364">
    <property type="entry name" value="DISEASERSIST"/>
</dbReference>
<evidence type="ECO:0000259" key="10">
    <source>
        <dbReference type="Pfam" id="PF25019"/>
    </source>
</evidence>
<accession>A0ABC8QYR0</accession>
<evidence type="ECO:0000256" key="3">
    <source>
        <dbReference type="ARBA" id="ARBA00022737"/>
    </source>
</evidence>
<dbReference type="InterPro" id="IPR056789">
    <property type="entry name" value="LRR_R13L1-DRL21"/>
</dbReference>
<dbReference type="Pfam" id="PF18052">
    <property type="entry name" value="Rx_N"/>
    <property type="match status" value="1"/>
</dbReference>
<reference evidence="11 12" key="1">
    <citation type="submission" date="2024-02" db="EMBL/GenBank/DDBJ databases">
        <authorList>
            <person name="Vignale AGUSTIN F."/>
            <person name="Sosa J E."/>
            <person name="Modenutti C."/>
        </authorList>
    </citation>
    <scope>NUCLEOTIDE SEQUENCE [LARGE SCALE GENOMIC DNA]</scope>
</reference>
<dbReference type="GO" id="GO:0005524">
    <property type="term" value="F:ATP binding"/>
    <property type="evidence" value="ECO:0007669"/>
    <property type="project" value="UniProtKB-KW"/>
</dbReference>
<dbReference type="GO" id="GO:0051707">
    <property type="term" value="P:response to other organism"/>
    <property type="evidence" value="ECO:0007669"/>
    <property type="project" value="UniProtKB-ARBA"/>
</dbReference>
<evidence type="ECO:0000259" key="8">
    <source>
        <dbReference type="Pfam" id="PF18052"/>
    </source>
</evidence>
<evidence type="ECO:0000259" key="9">
    <source>
        <dbReference type="Pfam" id="PF23559"/>
    </source>
</evidence>
<evidence type="ECO:0000256" key="2">
    <source>
        <dbReference type="ARBA" id="ARBA00022614"/>
    </source>
</evidence>
<feature type="domain" description="Disease resistance protein winged helix" evidence="9">
    <location>
        <begin position="435"/>
        <end position="500"/>
    </location>
</feature>
<comment type="caution">
    <text evidence="11">The sequence shown here is derived from an EMBL/GenBank/DDBJ whole genome shotgun (WGS) entry which is preliminary data.</text>
</comment>
<sequence>MALVEVFLGAFITVLFERLTSREFLNFARSEGIHTQLEKWSEVLMTIRAVLSDAEAKQITEKAVKLWLNRFNDLAYDLDDLLDEIATEALAHELKSKPEAATTNKVRKFIPTCCTNFPRSVTLKIKMGPKIEKITSRLQDIVKLKDDLDLRVTREARSGTERLPTTSLVDEPRVYGREKAKQEILELLLKDEASNDEACVIPIGGMGGVGKTTLAQLVYNDEKVKDFFDTKAWVCVSEEFDVFMITKIICQAVTNERCDFNDLNMLQVSLKEKLSRRKFLIVLDDVWNEKYEDWDRLRAPFLVGLPGSKIIVTTRNEGVARCMGSVPSYPLNVLAEDDCLSLLAQHALCTKNFDDHPNLEAIGKDIVKKCGCLPLATKTLGGLLRNIHSPDEWKAVLNSKIWELSEHKSGIVPALRLSYHHLPSHLKQLFAYCAIFPKDYVFDKDELVLLWMAEGFLQQSEEMEVLGGDCFIELLSRSFFQRSGGTESKFVMHDLLNDLAQYVAGETCFRLDDNMKGNERCKISEKARHSSFIRHKYEVYKRFKAFHELRGLRTFLPLPIYKSSSWQGFYLNNNILVNLLPKLRCLRVLSLCGYKINELPNSTGDLKHLRYLNLSQTLITRLPESVSTLYNLQTLLLKDCLALCKLPSNIENLVNLRHLDIRDTPKLEEMSSGIGRLKCLQTLPKILIGKNSGFGLGDLNNLLLLRGMLSIVGLENVMDVQDAEETNLSCKQDINELEFKWNSDSENSQNEGLQVSVLEMLRPHRKLKSLKIEFYRGITFPSWIGDPSFSKTVYISLRGCTKCKFLPPLGQLPFLKELYIEEMDSVRSVGAEFNCGGNTLEIPFPSLEILSFGEMPKWEEWSCSNGVDFRGLFPRLRELIICNCPKLVSVPLLRLLSLCELEIKNCDEAVLKSFIELPSLTTLKIENMSGLTHLPKEFMNVLVSLQCLRIVGCALWQNGLAPKNLSGLSVSFCENLERLPDDLKSLTSLEELYIFWCPKFVSFPENSLPPTISRLAVKFCHSLESIPNRIPRLEDLTLNNCSSLSSLPIDTLLSTLKSVHIENCGNLECVKETVEQSIMSGSFGISNWPNLGSFELYRQEFRCRLKYQIPYSLSGGGLLTPNLVTIEIDGFENPFYFPSQSQSFTFLKSLIIRNCKSLESFPHQNLPPNLEELCICNYGELKPLSEWGLQRLSSLSFFTMGNVYPELLSFPESCFLPATLKSLGIFQFWNLKSLSKGLRNLTSLERLLINNCPKFESLSEGLQNLTSLEHLEISDCPKFKSLSKGLQNLTSLERLEISNCPKFESLSEGLQNLTSLERLEIENCPELGSLPNERILDTILILKILGCPLLEGRYSKLSGVDWPKISHIPNVQIRSRR</sequence>
<evidence type="ECO:0000256" key="6">
    <source>
        <dbReference type="ARBA" id="ARBA00022840"/>
    </source>
</evidence>
<evidence type="ECO:0000256" key="5">
    <source>
        <dbReference type="ARBA" id="ARBA00022821"/>
    </source>
</evidence>
<feature type="domain" description="R13L1/DRL21-like LRR repeat region" evidence="10">
    <location>
        <begin position="696"/>
        <end position="823"/>
    </location>
</feature>
<evidence type="ECO:0000256" key="1">
    <source>
        <dbReference type="ARBA" id="ARBA00008894"/>
    </source>
</evidence>
<dbReference type="SUPFAM" id="SSF52047">
    <property type="entry name" value="RNI-like"/>
    <property type="match status" value="1"/>
</dbReference>